<dbReference type="PANTHER" id="PTHR11552">
    <property type="entry name" value="GLUCOSE-METHANOL-CHOLINE GMC OXIDOREDUCTASE"/>
    <property type="match status" value="1"/>
</dbReference>
<keyword evidence="4" id="KW-1185">Reference proteome</keyword>
<name>A0ABR1S0W4_9PEZI</name>
<dbReference type="Gene3D" id="3.30.560.10">
    <property type="entry name" value="Glucose Oxidase, domain 3"/>
    <property type="match status" value="1"/>
</dbReference>
<protein>
    <recommendedName>
        <fullName evidence="2">Glucose-methanol-choline oxidoreductase N-terminal domain-containing protein</fullName>
    </recommendedName>
</protein>
<dbReference type="Proteomes" id="UP001444661">
    <property type="component" value="Unassembled WGS sequence"/>
</dbReference>
<dbReference type="PROSITE" id="PS00624">
    <property type="entry name" value="GMC_OXRED_2"/>
    <property type="match status" value="1"/>
</dbReference>
<evidence type="ECO:0000313" key="3">
    <source>
        <dbReference type="EMBL" id="KAK8023814.1"/>
    </source>
</evidence>
<dbReference type="Gene3D" id="3.50.50.60">
    <property type="entry name" value="FAD/NAD(P)-binding domain"/>
    <property type="match status" value="2"/>
</dbReference>
<accession>A0ABR1S0W4</accession>
<comment type="caution">
    <text evidence="3">The sequence shown here is derived from an EMBL/GenBank/DDBJ whole genome shotgun (WGS) entry which is preliminary data.</text>
</comment>
<dbReference type="SUPFAM" id="SSF51905">
    <property type="entry name" value="FAD/NAD(P)-binding domain"/>
    <property type="match status" value="1"/>
</dbReference>
<gene>
    <name evidence="3" type="ORF">PG993_011880</name>
</gene>
<evidence type="ECO:0000313" key="4">
    <source>
        <dbReference type="Proteomes" id="UP001444661"/>
    </source>
</evidence>
<dbReference type="InterPro" id="IPR007867">
    <property type="entry name" value="GMC_OxRtase_C"/>
</dbReference>
<dbReference type="InterPro" id="IPR036188">
    <property type="entry name" value="FAD/NAD-bd_sf"/>
</dbReference>
<dbReference type="PANTHER" id="PTHR11552:SF78">
    <property type="entry name" value="GLUCOSE-METHANOL-CHOLINE OXIDOREDUCTASE N-TERMINAL DOMAIN-CONTAINING PROTEIN"/>
    <property type="match status" value="1"/>
</dbReference>
<proteinExistence type="inferred from homology"/>
<reference evidence="3 4" key="1">
    <citation type="submission" date="2023-01" db="EMBL/GenBank/DDBJ databases">
        <title>Analysis of 21 Apiospora genomes using comparative genomics revels a genus with tremendous synthesis potential of carbohydrate active enzymes and secondary metabolites.</title>
        <authorList>
            <person name="Sorensen T."/>
        </authorList>
    </citation>
    <scope>NUCLEOTIDE SEQUENCE [LARGE SCALE GENOMIC DNA]</scope>
    <source>
        <strain evidence="3 4">CBS 33761</strain>
    </source>
</reference>
<dbReference type="InterPro" id="IPR000172">
    <property type="entry name" value="GMC_OxRdtase_N"/>
</dbReference>
<organism evidence="3 4">
    <name type="scientific">Apiospora rasikravindrae</name>
    <dbReference type="NCBI Taxonomy" id="990691"/>
    <lineage>
        <taxon>Eukaryota</taxon>
        <taxon>Fungi</taxon>
        <taxon>Dikarya</taxon>
        <taxon>Ascomycota</taxon>
        <taxon>Pezizomycotina</taxon>
        <taxon>Sordariomycetes</taxon>
        <taxon>Xylariomycetidae</taxon>
        <taxon>Amphisphaeriales</taxon>
        <taxon>Apiosporaceae</taxon>
        <taxon>Apiospora</taxon>
    </lineage>
</organism>
<evidence type="ECO:0000256" key="1">
    <source>
        <dbReference type="ARBA" id="ARBA00010790"/>
    </source>
</evidence>
<dbReference type="Pfam" id="PF05199">
    <property type="entry name" value="GMC_oxred_C"/>
    <property type="match status" value="1"/>
</dbReference>
<dbReference type="InterPro" id="IPR012132">
    <property type="entry name" value="GMC_OxRdtase"/>
</dbReference>
<evidence type="ECO:0000259" key="2">
    <source>
        <dbReference type="PROSITE" id="PS00624"/>
    </source>
</evidence>
<comment type="similarity">
    <text evidence="1">Belongs to the GMC oxidoreductase family.</text>
</comment>
<feature type="domain" description="Glucose-methanol-choline oxidoreductase N-terminal" evidence="2">
    <location>
        <begin position="67"/>
        <end position="81"/>
    </location>
</feature>
<sequence>MSCSAAYGEIAEVVPLFPELWNETNANDTAVGVVHRPNSAFQPSADGVQSPPSRTTRAKRRVILTGGPFDSPLLLERSGIGHPQILERAGVPLVASVPGSLGPDETVDALNAVALDPATLIANGNKMIGWNAVDAQAKLRPMDADVVMLKIENLPDFDPAVASEPRGLDIKTHVWMYKKQHEVAHRMAVFRGEIEGWHSPIPEPAGLPFTEVQYLEDSADDDKLIEKWIRDHIDSIWHPMVTCKMAPFEKNGVVDATLGVYGVEGLKVADLSVCPQTPSSNCANTAITIAEKSADIFIKELGLIRKKIVSAYIRLGSCQRYVCAVDS</sequence>
<dbReference type="EMBL" id="JAQQWK010000011">
    <property type="protein sequence ID" value="KAK8023814.1"/>
    <property type="molecule type" value="Genomic_DNA"/>
</dbReference>